<feature type="region of interest" description="Disordered" evidence="11">
    <location>
        <begin position="602"/>
        <end position="638"/>
    </location>
</feature>
<dbReference type="PROSITE" id="PS00297">
    <property type="entry name" value="HSP70_1"/>
    <property type="match status" value="1"/>
</dbReference>
<dbReference type="Gene3D" id="3.30.420.40">
    <property type="match status" value="2"/>
</dbReference>
<dbReference type="PATRIC" id="fig|866536.3.peg.238"/>
<evidence type="ECO:0000256" key="9">
    <source>
        <dbReference type="HAMAP-Rule" id="MF_00332"/>
    </source>
</evidence>
<organism evidence="12 13">
    <name type="scientific">Belliella baltica (strain DSM 15883 / CIP 108006 / LMG 21964 / BA134)</name>
    <dbReference type="NCBI Taxonomy" id="866536"/>
    <lineage>
        <taxon>Bacteria</taxon>
        <taxon>Pseudomonadati</taxon>
        <taxon>Bacteroidota</taxon>
        <taxon>Cytophagia</taxon>
        <taxon>Cytophagales</taxon>
        <taxon>Cyclobacteriaceae</taxon>
        <taxon>Belliella</taxon>
    </lineage>
</organism>
<evidence type="ECO:0000256" key="11">
    <source>
        <dbReference type="SAM" id="MobiDB-lite"/>
    </source>
</evidence>
<evidence type="ECO:0000256" key="10">
    <source>
        <dbReference type="RuleBase" id="RU003322"/>
    </source>
</evidence>
<dbReference type="PROSITE" id="PS01036">
    <property type="entry name" value="HSP70_3"/>
    <property type="match status" value="1"/>
</dbReference>
<feature type="compositionally biased region" description="Low complexity" evidence="11">
    <location>
        <begin position="604"/>
        <end position="625"/>
    </location>
</feature>
<evidence type="ECO:0000256" key="5">
    <source>
        <dbReference type="ARBA" id="ARBA00022741"/>
    </source>
</evidence>
<evidence type="ECO:0000256" key="6">
    <source>
        <dbReference type="ARBA" id="ARBA00022840"/>
    </source>
</evidence>
<dbReference type="Gene3D" id="2.60.34.10">
    <property type="entry name" value="Substrate Binding Domain Of DNAk, Chain A, domain 1"/>
    <property type="match status" value="1"/>
</dbReference>
<proteinExistence type="evidence at transcript level"/>
<dbReference type="GO" id="GO:0005524">
    <property type="term" value="F:ATP binding"/>
    <property type="evidence" value="ECO:0007669"/>
    <property type="project" value="UniProtKB-UniRule"/>
</dbReference>
<dbReference type="RefSeq" id="WP_014770910.1">
    <property type="nucleotide sequence ID" value="NC_018010.1"/>
</dbReference>
<comment type="induction">
    <text evidence="9">By stress conditions e.g. heat shock.</text>
</comment>
<dbReference type="PRINTS" id="PR00301">
    <property type="entry name" value="HEATSHOCK70"/>
</dbReference>
<dbReference type="InterPro" id="IPR029047">
    <property type="entry name" value="HSP70_peptide-bd_sf"/>
</dbReference>
<keyword evidence="5 9" id="KW-0547">Nucleotide-binding</keyword>
<name>I3Z0X6_BELBD</name>
<dbReference type="Proteomes" id="UP000006050">
    <property type="component" value="Chromosome"/>
</dbReference>
<evidence type="ECO:0000313" key="13">
    <source>
        <dbReference type="Proteomes" id="UP000006050"/>
    </source>
</evidence>
<keyword evidence="7 9" id="KW-0346">Stress response</keyword>
<dbReference type="Gene3D" id="1.20.1270.10">
    <property type="match status" value="1"/>
</dbReference>
<evidence type="ECO:0000256" key="4">
    <source>
        <dbReference type="ARBA" id="ARBA00022553"/>
    </source>
</evidence>
<dbReference type="eggNOG" id="COG0443">
    <property type="taxonomic scope" value="Bacteria"/>
</dbReference>
<dbReference type="GO" id="GO:0005737">
    <property type="term" value="C:cytoplasm"/>
    <property type="evidence" value="ECO:0007669"/>
    <property type="project" value="UniProtKB-ARBA"/>
</dbReference>
<evidence type="ECO:0000256" key="7">
    <source>
        <dbReference type="ARBA" id="ARBA00023016"/>
    </source>
</evidence>
<keyword evidence="13" id="KW-1185">Reference proteome</keyword>
<dbReference type="InterPro" id="IPR012725">
    <property type="entry name" value="Chaperone_DnaK"/>
</dbReference>
<dbReference type="FunFam" id="2.60.34.10:FF:000014">
    <property type="entry name" value="Chaperone protein DnaK HSP70"/>
    <property type="match status" value="1"/>
</dbReference>
<dbReference type="HAMAP" id="MF_00332">
    <property type="entry name" value="DnaK"/>
    <property type="match status" value="1"/>
</dbReference>
<dbReference type="Pfam" id="PF00012">
    <property type="entry name" value="HSP70"/>
    <property type="match status" value="1"/>
</dbReference>
<dbReference type="OrthoDB" id="9766019at2"/>
<dbReference type="FunFam" id="3.90.640.10:FF:000003">
    <property type="entry name" value="Molecular chaperone DnaK"/>
    <property type="match status" value="1"/>
</dbReference>
<dbReference type="InterPro" id="IPR029048">
    <property type="entry name" value="HSP70_C_sf"/>
</dbReference>
<dbReference type="PANTHER" id="PTHR19375">
    <property type="entry name" value="HEAT SHOCK PROTEIN 70KDA"/>
    <property type="match status" value="1"/>
</dbReference>
<sequence>MGKIIGIDLGTTNSCVAVMEGNEPVVIQNSEGRRTTPSIVAFLDNGNGERKVGDPAKRQAITNPANTISSVKRFMGKKFSEVSEEKKHASYKVEQGTNDTVAVKIGDRSYTPQELSAMILQKMKSTAEDFLGQEVTEAVITVPAYFNDAERQATKEAGQIAGLEVKRIINEPTAAALAYGMDKKNQDMKIAVYDLGGGTFDVSILELGDGVFEVKSTNGDVHLGGDDFDQVIINWLADEFKSEEQIDLRQDPMALQRLKEAAEKAKIELSSSSSTEINLPYITATQSGPKHLVRTLSRAKFEQLSEDLVRRSMEPCKKALQDAGLSASDIDEVILVGGSTRIPKIQEEVEKFFGKKPSKGVNPDEVVAIGAAIQGGVLTGEVKDVLLLDVTPLSLGIETMGGVFTKLIEANTTIPSKKSEVFSTAADNQPAVDIHVLQGERPLAKDNRTIGRFQLTDIPPAQRGVPQIEVTFDIDANGILNVSAKDKGTGKEQKIKIEASSGLSQDDIERMKREAEANAATDKAEKEKIEKLNGADSLIFQTEKQLKEYGEKLSEGNKSNISAALETLKTAHQSQDLAGIDAAMEGLNKAWEAASQEIYNATQGAGAQAGPDASAGGSAEAGDSVSDVDYEEVSEDKK</sequence>
<dbReference type="EMBL" id="CP003281">
    <property type="protein sequence ID" value="AFL82894.1"/>
    <property type="molecule type" value="Genomic_DNA"/>
</dbReference>
<dbReference type="GO" id="GO:0051082">
    <property type="term" value="F:unfolded protein binding"/>
    <property type="evidence" value="ECO:0007669"/>
    <property type="project" value="InterPro"/>
</dbReference>
<dbReference type="PROSITE" id="PS00329">
    <property type="entry name" value="HSP70_2"/>
    <property type="match status" value="1"/>
</dbReference>
<dbReference type="FunFam" id="1.20.1270.10:FF:000001">
    <property type="entry name" value="Molecular chaperone DnaK"/>
    <property type="match status" value="1"/>
</dbReference>
<dbReference type="Gene3D" id="3.90.640.10">
    <property type="entry name" value="Actin, Chain A, domain 4"/>
    <property type="match status" value="1"/>
</dbReference>
<dbReference type="AlphaFoldDB" id="I3Z0X6"/>
<dbReference type="SUPFAM" id="SSF100934">
    <property type="entry name" value="Heat shock protein 70kD (HSP70), C-terminal subdomain"/>
    <property type="match status" value="1"/>
</dbReference>
<keyword evidence="8 9" id="KW-0143">Chaperone</keyword>
<dbReference type="NCBIfam" id="TIGR02350">
    <property type="entry name" value="prok_dnaK"/>
    <property type="match status" value="1"/>
</dbReference>
<dbReference type="InterPro" id="IPR013126">
    <property type="entry name" value="Hsp_70_fam"/>
</dbReference>
<dbReference type="STRING" id="866536.Belba_0226"/>
<dbReference type="GO" id="GO:0140662">
    <property type="term" value="F:ATP-dependent protein folding chaperone"/>
    <property type="evidence" value="ECO:0007669"/>
    <property type="project" value="InterPro"/>
</dbReference>
<evidence type="ECO:0000256" key="2">
    <source>
        <dbReference type="ARBA" id="ARBA00007381"/>
    </source>
</evidence>
<reference evidence="13" key="1">
    <citation type="submission" date="2012-06" db="EMBL/GenBank/DDBJ databases">
        <title>The complete genome of Belliella baltica DSM 15883.</title>
        <authorList>
            <person name="Lucas S."/>
            <person name="Copeland A."/>
            <person name="Lapidus A."/>
            <person name="Goodwin L."/>
            <person name="Pitluck S."/>
            <person name="Peters L."/>
            <person name="Mikhailova N."/>
            <person name="Davenport K."/>
            <person name="Kyrpides N."/>
            <person name="Mavromatis K."/>
            <person name="Pagani I."/>
            <person name="Ivanova N."/>
            <person name="Ovchinnikova G."/>
            <person name="Zeytun A."/>
            <person name="Detter J.C."/>
            <person name="Han C."/>
            <person name="Land M."/>
            <person name="Hauser L."/>
            <person name="Markowitz V."/>
            <person name="Cheng J.-F."/>
            <person name="Hugenholtz P."/>
            <person name="Woyke T."/>
            <person name="Wu D."/>
            <person name="Tindall B."/>
            <person name="Pomrenke H."/>
            <person name="Brambilla E."/>
            <person name="Klenk H.-P."/>
            <person name="Eisen J.A."/>
        </authorList>
    </citation>
    <scope>NUCLEOTIDE SEQUENCE [LARGE SCALE GENOMIC DNA]</scope>
    <source>
        <strain evidence="13">DSM 15883 / CIP 108006 / LMG 21964 / BA134</strain>
    </source>
</reference>
<dbReference type="SUPFAM" id="SSF100920">
    <property type="entry name" value="Heat shock protein 70kD (HSP70), peptide-binding domain"/>
    <property type="match status" value="1"/>
</dbReference>
<dbReference type="KEGG" id="bbd:Belba_0226"/>
<gene>
    <name evidence="9" type="primary">dnaK</name>
    <name evidence="12" type="ordered locus">Belba_0226</name>
</gene>
<protein>
    <recommendedName>
        <fullName evidence="3 9">Chaperone protein DnaK</fullName>
    </recommendedName>
    <alternativeName>
        <fullName evidence="9">HSP70</fullName>
    </alternativeName>
    <alternativeName>
        <fullName evidence="9">Heat shock 70 kDa protein</fullName>
    </alternativeName>
    <alternativeName>
        <fullName evidence="9">Heat shock protein 70</fullName>
    </alternativeName>
</protein>
<dbReference type="InterPro" id="IPR018181">
    <property type="entry name" value="Heat_shock_70_CS"/>
</dbReference>
<dbReference type="FunFam" id="3.30.420.40:FF:000004">
    <property type="entry name" value="Molecular chaperone DnaK"/>
    <property type="match status" value="1"/>
</dbReference>
<feature type="compositionally biased region" description="Acidic residues" evidence="11">
    <location>
        <begin position="626"/>
        <end position="638"/>
    </location>
</feature>
<feature type="modified residue" description="Phosphothreonine; by autocatalysis" evidence="9">
    <location>
        <position position="199"/>
    </location>
</feature>
<accession>I3Z0X6</accession>
<comment type="similarity">
    <text evidence="2 9 10">Belongs to the heat shock protein 70 family.</text>
</comment>
<keyword evidence="4 9" id="KW-0597">Phosphoprotein</keyword>
<comment type="function">
    <text evidence="1 9">Acts as a chaperone.</text>
</comment>
<dbReference type="HOGENOM" id="CLU_005965_2_4_10"/>
<dbReference type="NCBIfam" id="NF001413">
    <property type="entry name" value="PRK00290.1"/>
    <property type="match status" value="1"/>
</dbReference>
<evidence type="ECO:0000256" key="8">
    <source>
        <dbReference type="ARBA" id="ARBA00023186"/>
    </source>
</evidence>
<evidence type="ECO:0000256" key="1">
    <source>
        <dbReference type="ARBA" id="ARBA00002290"/>
    </source>
</evidence>
<evidence type="ECO:0000313" key="12">
    <source>
        <dbReference type="EMBL" id="AFL82894.1"/>
    </source>
</evidence>
<dbReference type="CDD" id="cd10234">
    <property type="entry name" value="ASKHA_NBD_HSP70_DnaK-like"/>
    <property type="match status" value="1"/>
</dbReference>
<evidence type="ECO:0000256" key="3">
    <source>
        <dbReference type="ARBA" id="ARBA00014415"/>
    </source>
</evidence>
<dbReference type="SUPFAM" id="SSF53067">
    <property type="entry name" value="Actin-like ATPase domain"/>
    <property type="match status" value="2"/>
</dbReference>
<dbReference type="FunFam" id="3.30.420.40:FF:000020">
    <property type="entry name" value="Chaperone protein HscA homolog"/>
    <property type="match status" value="1"/>
</dbReference>
<keyword evidence="6 9" id="KW-0067">ATP-binding</keyword>
<dbReference type="InterPro" id="IPR043129">
    <property type="entry name" value="ATPase_NBD"/>
</dbReference>
<dbReference type="NCBIfam" id="NF003520">
    <property type="entry name" value="PRK05183.1"/>
    <property type="match status" value="1"/>
</dbReference>